<dbReference type="InterPro" id="IPR011576">
    <property type="entry name" value="Pyridox_Oxase_N"/>
</dbReference>
<evidence type="ECO:0000313" key="3">
    <source>
        <dbReference type="EMBL" id="TDD26615.1"/>
    </source>
</evidence>
<sequence length="195" mass="21352">MSATVVPAPRASAMGQQAGPWSCSAGTLVRRRLRGSGMSQEVLEQRAAAVIEANKYMTLATVDADGLPWVSPVYFTPDGHADFYWVSSPDAEHSLNVTRNPEVSIVIYDSSVAVGQASAVYLRARVELVPDAELERWAAFYSSRLAGLRAFGPDELRAPADFRLYRARAAAHWLLVRGRDPDYGTGIDSRRPVWA</sequence>
<evidence type="ECO:0000313" key="4">
    <source>
        <dbReference type="Proteomes" id="UP000295172"/>
    </source>
</evidence>
<reference evidence="3 4" key="1">
    <citation type="submission" date="2019-02" db="EMBL/GenBank/DDBJ databases">
        <title>Draft genome sequences of novel Actinobacteria.</title>
        <authorList>
            <person name="Sahin N."/>
            <person name="Ay H."/>
            <person name="Saygin H."/>
        </authorList>
    </citation>
    <scope>NUCLEOTIDE SEQUENCE [LARGE SCALE GENOMIC DNA]</scope>
    <source>
        <strain evidence="3 4">16K104</strain>
    </source>
</reference>
<dbReference type="GO" id="GO:0005829">
    <property type="term" value="C:cytosol"/>
    <property type="evidence" value="ECO:0007669"/>
    <property type="project" value="TreeGrafter"/>
</dbReference>
<evidence type="ECO:0000256" key="1">
    <source>
        <dbReference type="ARBA" id="ARBA00023002"/>
    </source>
</evidence>
<name>A0A4R4X892_9ACTN</name>
<dbReference type="PANTHER" id="PTHR35176">
    <property type="entry name" value="HEME OXYGENASE HI_0854-RELATED"/>
    <property type="match status" value="1"/>
</dbReference>
<dbReference type="AlphaFoldDB" id="A0A4R4X892"/>
<dbReference type="GO" id="GO:0070967">
    <property type="term" value="F:coenzyme F420 binding"/>
    <property type="evidence" value="ECO:0007669"/>
    <property type="project" value="TreeGrafter"/>
</dbReference>
<protein>
    <submittedName>
        <fullName evidence="3">Pyridoxamine 5'-phosphate oxidase family protein</fullName>
    </submittedName>
</protein>
<dbReference type="SUPFAM" id="SSF50475">
    <property type="entry name" value="FMN-binding split barrel"/>
    <property type="match status" value="1"/>
</dbReference>
<dbReference type="OrthoDB" id="9788889at2"/>
<dbReference type="Gene3D" id="2.30.110.10">
    <property type="entry name" value="Electron Transport, Fmn-binding Protein, Chain A"/>
    <property type="match status" value="1"/>
</dbReference>
<dbReference type="InterPro" id="IPR052019">
    <property type="entry name" value="F420H2_bilvrd_red/Heme_oxyg"/>
</dbReference>
<dbReference type="PANTHER" id="PTHR35176:SF6">
    <property type="entry name" value="HEME OXYGENASE HI_0854-RELATED"/>
    <property type="match status" value="1"/>
</dbReference>
<proteinExistence type="predicted"/>
<dbReference type="Pfam" id="PF01243">
    <property type="entry name" value="PNPOx_N"/>
    <property type="match status" value="1"/>
</dbReference>
<accession>A0A4R4X892</accession>
<evidence type="ECO:0000259" key="2">
    <source>
        <dbReference type="Pfam" id="PF01243"/>
    </source>
</evidence>
<feature type="domain" description="Pyridoxamine 5'-phosphate oxidase N-terminal" evidence="2">
    <location>
        <begin position="44"/>
        <end position="169"/>
    </location>
</feature>
<keyword evidence="4" id="KW-1185">Reference proteome</keyword>
<gene>
    <name evidence="3" type="ORF">E1218_12880</name>
</gene>
<keyword evidence="1" id="KW-0560">Oxidoreductase</keyword>
<dbReference type="GO" id="GO:0016627">
    <property type="term" value="F:oxidoreductase activity, acting on the CH-CH group of donors"/>
    <property type="evidence" value="ECO:0007669"/>
    <property type="project" value="TreeGrafter"/>
</dbReference>
<organism evidence="3 4">
    <name type="scientific">Kribbella turkmenica</name>
    <dbReference type="NCBI Taxonomy" id="2530375"/>
    <lineage>
        <taxon>Bacteria</taxon>
        <taxon>Bacillati</taxon>
        <taxon>Actinomycetota</taxon>
        <taxon>Actinomycetes</taxon>
        <taxon>Propionibacteriales</taxon>
        <taxon>Kribbellaceae</taxon>
        <taxon>Kribbella</taxon>
    </lineage>
</organism>
<dbReference type="InterPro" id="IPR012349">
    <property type="entry name" value="Split_barrel_FMN-bd"/>
</dbReference>
<dbReference type="Proteomes" id="UP000295172">
    <property type="component" value="Unassembled WGS sequence"/>
</dbReference>
<dbReference type="EMBL" id="SMKR01000045">
    <property type="protein sequence ID" value="TDD26615.1"/>
    <property type="molecule type" value="Genomic_DNA"/>
</dbReference>
<comment type="caution">
    <text evidence="3">The sequence shown here is derived from an EMBL/GenBank/DDBJ whole genome shotgun (WGS) entry which is preliminary data.</text>
</comment>